<dbReference type="Gene3D" id="3.40.50.720">
    <property type="entry name" value="NAD(P)-binding Rossmann-like Domain"/>
    <property type="match status" value="1"/>
</dbReference>
<evidence type="ECO:0000313" key="3">
    <source>
        <dbReference type="EMBL" id="AXI02703.1"/>
    </source>
</evidence>
<proteinExistence type="inferred from homology"/>
<dbReference type="GO" id="GO:0008641">
    <property type="term" value="F:ubiquitin-like modifier activating enzyme activity"/>
    <property type="evidence" value="ECO:0007669"/>
    <property type="project" value="InterPro"/>
</dbReference>
<organism evidence="3 4">
    <name type="scientific">Aquirhabdus parva</name>
    <dbReference type="NCBI Taxonomy" id="2283318"/>
    <lineage>
        <taxon>Bacteria</taxon>
        <taxon>Pseudomonadati</taxon>
        <taxon>Pseudomonadota</taxon>
        <taxon>Gammaproteobacteria</taxon>
        <taxon>Moraxellales</taxon>
        <taxon>Moraxellaceae</taxon>
        <taxon>Aquirhabdus</taxon>
    </lineage>
</organism>
<dbReference type="Proteomes" id="UP000253940">
    <property type="component" value="Chromosome"/>
</dbReference>
<feature type="domain" description="THIF-type NAD/FAD binding fold" evidence="2">
    <location>
        <begin position="10"/>
        <end position="243"/>
    </location>
</feature>
<dbReference type="EMBL" id="CP031222">
    <property type="protein sequence ID" value="AXI02703.1"/>
    <property type="molecule type" value="Genomic_DNA"/>
</dbReference>
<dbReference type="OrthoDB" id="9804286at2"/>
<gene>
    <name evidence="3" type="ORF">HYN46_07570</name>
</gene>
<evidence type="ECO:0000313" key="4">
    <source>
        <dbReference type="Proteomes" id="UP000253940"/>
    </source>
</evidence>
<protein>
    <submittedName>
        <fullName evidence="3">HesA/MoeB/ThiF family protein</fullName>
    </submittedName>
</protein>
<evidence type="ECO:0000259" key="2">
    <source>
        <dbReference type="Pfam" id="PF00899"/>
    </source>
</evidence>
<dbReference type="SUPFAM" id="SSF69572">
    <property type="entry name" value="Activating enzymes of the ubiquitin-like proteins"/>
    <property type="match status" value="1"/>
</dbReference>
<dbReference type="RefSeq" id="WP_114898813.1">
    <property type="nucleotide sequence ID" value="NZ_CP031222.1"/>
</dbReference>
<dbReference type="PANTHER" id="PTHR10953:SF102">
    <property type="entry name" value="ADENYLYLTRANSFERASE AND SULFURTRANSFERASE MOCS3"/>
    <property type="match status" value="1"/>
</dbReference>
<reference evidence="3 4" key="1">
    <citation type="submission" date="2018-07" db="EMBL/GenBank/DDBJ databases">
        <title>Genome sequencing of Moraxellaceae gen. HYN0046.</title>
        <authorList>
            <person name="Kim M."/>
            <person name="Yi H."/>
        </authorList>
    </citation>
    <scope>NUCLEOTIDE SEQUENCE [LARGE SCALE GENOMIC DNA]</scope>
    <source>
        <strain evidence="3 4">HYN0046</strain>
    </source>
</reference>
<dbReference type="PANTHER" id="PTHR10953">
    <property type="entry name" value="UBIQUITIN-ACTIVATING ENZYME E1"/>
    <property type="match status" value="1"/>
</dbReference>
<dbReference type="KEGG" id="mbah:HYN46_07570"/>
<name>A0A345P5Z4_9GAMM</name>
<dbReference type="InterPro" id="IPR035985">
    <property type="entry name" value="Ubiquitin-activating_enz"/>
</dbReference>
<dbReference type="GO" id="GO:0016779">
    <property type="term" value="F:nucleotidyltransferase activity"/>
    <property type="evidence" value="ECO:0007669"/>
    <property type="project" value="TreeGrafter"/>
</dbReference>
<dbReference type="CDD" id="cd00757">
    <property type="entry name" value="ThiF_MoeB_HesA_family"/>
    <property type="match status" value="1"/>
</dbReference>
<dbReference type="GO" id="GO:0005829">
    <property type="term" value="C:cytosol"/>
    <property type="evidence" value="ECO:0007669"/>
    <property type="project" value="TreeGrafter"/>
</dbReference>
<keyword evidence="4" id="KW-1185">Reference proteome</keyword>
<dbReference type="InterPro" id="IPR045886">
    <property type="entry name" value="ThiF/MoeB/HesA"/>
</dbReference>
<accession>A0A345P5Z4</accession>
<comment type="similarity">
    <text evidence="1">Belongs to the HesA/MoeB/ThiF family.</text>
</comment>
<evidence type="ECO:0000256" key="1">
    <source>
        <dbReference type="ARBA" id="ARBA00009919"/>
    </source>
</evidence>
<sequence>MLDDAQLLRFSRQILLPDWDIDAQLKLSQARVLMIGMGGLGCPAATGLARAGLGYLRIVDFDTVDESNLQRQTLFITQDLGQPKVTAAKRSLHAINPWLEIDAIQDRVSEQNLPSLLESVDLVLDGSDNFATRDAVNKACVGAKIPLLSAAAIGFEGQMTLIMPSKACYRCLFQDAPDDDARRCADTGVLATTTATIGAMQAHAALLFLGMGLTPLAERLLLWDGLNLNQRQIRYHKDPHCSVCASTNSI</sequence>
<dbReference type="FunFam" id="3.40.50.720:FF:000080">
    <property type="entry name" value="Thiazole biosynthesis adenylyltransferase ThiF"/>
    <property type="match status" value="1"/>
</dbReference>
<dbReference type="InterPro" id="IPR000594">
    <property type="entry name" value="ThiF_NAD_FAD-bd"/>
</dbReference>
<dbReference type="AlphaFoldDB" id="A0A345P5Z4"/>
<dbReference type="GO" id="GO:0004792">
    <property type="term" value="F:thiosulfate-cyanide sulfurtransferase activity"/>
    <property type="evidence" value="ECO:0007669"/>
    <property type="project" value="TreeGrafter"/>
</dbReference>
<dbReference type="GO" id="GO:0008146">
    <property type="term" value="F:sulfotransferase activity"/>
    <property type="evidence" value="ECO:0007669"/>
    <property type="project" value="TreeGrafter"/>
</dbReference>
<dbReference type="Pfam" id="PF00899">
    <property type="entry name" value="ThiF"/>
    <property type="match status" value="1"/>
</dbReference>